<dbReference type="EMBL" id="JAIFRP010000062">
    <property type="protein sequence ID" value="KAK2580149.1"/>
    <property type="molecule type" value="Genomic_DNA"/>
</dbReference>
<reference evidence="2" key="1">
    <citation type="submission" date="2021-08" db="EMBL/GenBank/DDBJ databases">
        <authorList>
            <person name="Misof B."/>
            <person name="Oliver O."/>
            <person name="Podsiadlowski L."/>
            <person name="Donath A."/>
            <person name="Peters R."/>
            <person name="Mayer C."/>
            <person name="Rust J."/>
            <person name="Gunkel S."/>
            <person name="Lesny P."/>
            <person name="Martin S."/>
            <person name="Oeyen J.P."/>
            <person name="Petersen M."/>
            <person name="Panagiotis P."/>
            <person name="Wilbrandt J."/>
            <person name="Tanja T."/>
        </authorList>
    </citation>
    <scope>NUCLEOTIDE SEQUENCE</scope>
    <source>
        <strain evidence="2">GBR_01_08_01A</strain>
        <tissue evidence="2">Thorax + abdomen</tissue>
    </source>
</reference>
<accession>A0AAD9RI69</accession>
<sequence length="88" mass="9886">MRRKGEKENWSSEIQDDDTKRACSCPAVSRNGVNLFFAKGSSPLPPACLFLRKVRRRALFAARKDRAANTLEEGAAVEKRMVQSYSPI</sequence>
<proteinExistence type="predicted"/>
<evidence type="ECO:0000313" key="3">
    <source>
        <dbReference type="Proteomes" id="UP001258017"/>
    </source>
</evidence>
<keyword evidence="3" id="KW-1185">Reference proteome</keyword>
<organism evidence="2 3">
    <name type="scientific">Odynerus spinipes</name>
    <dbReference type="NCBI Taxonomy" id="1348599"/>
    <lineage>
        <taxon>Eukaryota</taxon>
        <taxon>Metazoa</taxon>
        <taxon>Ecdysozoa</taxon>
        <taxon>Arthropoda</taxon>
        <taxon>Hexapoda</taxon>
        <taxon>Insecta</taxon>
        <taxon>Pterygota</taxon>
        <taxon>Neoptera</taxon>
        <taxon>Endopterygota</taxon>
        <taxon>Hymenoptera</taxon>
        <taxon>Apocrita</taxon>
        <taxon>Aculeata</taxon>
        <taxon>Vespoidea</taxon>
        <taxon>Vespidae</taxon>
        <taxon>Eumeninae</taxon>
        <taxon>Odynerus</taxon>
    </lineage>
</organism>
<dbReference type="AlphaFoldDB" id="A0AAD9RI69"/>
<dbReference type="Proteomes" id="UP001258017">
    <property type="component" value="Unassembled WGS sequence"/>
</dbReference>
<name>A0AAD9RI69_9HYME</name>
<gene>
    <name evidence="2" type="ORF">KPH14_012422</name>
</gene>
<protein>
    <submittedName>
        <fullName evidence="2">Uncharacterized protein</fullName>
    </submittedName>
</protein>
<evidence type="ECO:0000313" key="2">
    <source>
        <dbReference type="EMBL" id="KAK2580149.1"/>
    </source>
</evidence>
<feature type="compositionally biased region" description="Basic and acidic residues" evidence="1">
    <location>
        <begin position="1"/>
        <end position="10"/>
    </location>
</feature>
<comment type="caution">
    <text evidence="2">The sequence shown here is derived from an EMBL/GenBank/DDBJ whole genome shotgun (WGS) entry which is preliminary data.</text>
</comment>
<evidence type="ECO:0000256" key="1">
    <source>
        <dbReference type="SAM" id="MobiDB-lite"/>
    </source>
</evidence>
<feature type="region of interest" description="Disordered" evidence="1">
    <location>
        <begin position="1"/>
        <end position="20"/>
    </location>
</feature>
<reference evidence="2" key="2">
    <citation type="journal article" date="2023" name="Commun. Biol.">
        <title>Intrasexual cuticular hydrocarbon dimorphism in a wasp sheds light on hydrocarbon biosynthesis genes in Hymenoptera.</title>
        <authorList>
            <person name="Moris V.C."/>
            <person name="Podsiadlowski L."/>
            <person name="Martin S."/>
            <person name="Oeyen J.P."/>
            <person name="Donath A."/>
            <person name="Petersen M."/>
            <person name="Wilbrandt J."/>
            <person name="Misof B."/>
            <person name="Liedtke D."/>
            <person name="Thamm M."/>
            <person name="Scheiner R."/>
            <person name="Schmitt T."/>
            <person name="Niehuis O."/>
        </authorList>
    </citation>
    <scope>NUCLEOTIDE SEQUENCE</scope>
    <source>
        <strain evidence="2">GBR_01_08_01A</strain>
    </source>
</reference>